<name>A0ABU7RC41_9ACTN</name>
<proteinExistence type="predicted"/>
<evidence type="ECO:0000313" key="2">
    <source>
        <dbReference type="Proteomes" id="UP001332931"/>
    </source>
</evidence>
<protein>
    <submittedName>
        <fullName evidence="1">Uncharacterized protein</fullName>
    </submittedName>
</protein>
<accession>A0ABU7RC41</accession>
<organism evidence="1 2">
    <name type="scientific">Olsenella absiana</name>
    <dbReference type="NCBI Taxonomy" id="3115222"/>
    <lineage>
        <taxon>Bacteria</taxon>
        <taxon>Bacillati</taxon>
        <taxon>Actinomycetota</taxon>
        <taxon>Coriobacteriia</taxon>
        <taxon>Coriobacteriales</taxon>
        <taxon>Atopobiaceae</taxon>
        <taxon>Olsenella</taxon>
    </lineage>
</organism>
<dbReference type="Proteomes" id="UP001332931">
    <property type="component" value="Unassembled WGS sequence"/>
</dbReference>
<gene>
    <name evidence="1" type="ORF">VXJ25_09325</name>
</gene>
<dbReference type="RefSeq" id="WP_330958944.1">
    <property type="nucleotide sequence ID" value="NZ_JAZGJQ010000014.1"/>
</dbReference>
<reference evidence="1 2" key="1">
    <citation type="submission" date="2024-01" db="EMBL/GenBank/DDBJ databases">
        <title>Description of Olsenella sp. nov., isolated from pig feces.</title>
        <authorList>
            <person name="Chang Y.-H."/>
        </authorList>
    </citation>
    <scope>NUCLEOTIDE SEQUENCE [LARGE SCALE GENOMIC DNA]</scope>
    <source>
        <strain evidence="1 2">YH-ols2223</strain>
    </source>
</reference>
<comment type="caution">
    <text evidence="1">The sequence shown here is derived from an EMBL/GenBank/DDBJ whole genome shotgun (WGS) entry which is preliminary data.</text>
</comment>
<sequence length="45" mass="5109">MVRRFGTVIRTSELLRLFSDHYGFAYSLTNPYLGNEKGDVEAKVG</sequence>
<keyword evidence="2" id="KW-1185">Reference proteome</keyword>
<evidence type="ECO:0000313" key="1">
    <source>
        <dbReference type="EMBL" id="MEE6148177.1"/>
    </source>
</evidence>
<dbReference type="EMBL" id="JAZGJQ010000014">
    <property type="protein sequence ID" value="MEE6148177.1"/>
    <property type="molecule type" value="Genomic_DNA"/>
</dbReference>